<organism evidence="2 3">
    <name type="scientific">Haliangium ochraceum (strain DSM 14365 / JCM 11303 / SMP-2)</name>
    <dbReference type="NCBI Taxonomy" id="502025"/>
    <lineage>
        <taxon>Bacteria</taxon>
        <taxon>Pseudomonadati</taxon>
        <taxon>Myxococcota</taxon>
        <taxon>Polyangia</taxon>
        <taxon>Haliangiales</taxon>
        <taxon>Kofleriaceae</taxon>
        <taxon>Haliangium</taxon>
    </lineage>
</organism>
<keyword evidence="3" id="KW-1185">Reference proteome</keyword>
<feature type="signal peptide" evidence="1">
    <location>
        <begin position="1"/>
        <end position="26"/>
    </location>
</feature>
<protein>
    <submittedName>
        <fullName evidence="2">Uncharacterized protein</fullName>
    </submittedName>
</protein>
<keyword evidence="1" id="KW-0732">Signal</keyword>
<dbReference type="Proteomes" id="UP000001880">
    <property type="component" value="Chromosome"/>
</dbReference>
<reference evidence="2 3" key="1">
    <citation type="journal article" date="2010" name="Stand. Genomic Sci.">
        <title>Complete genome sequence of Haliangium ochraceum type strain (SMP-2).</title>
        <authorList>
            <consortium name="US DOE Joint Genome Institute (JGI-PGF)"/>
            <person name="Ivanova N."/>
            <person name="Daum C."/>
            <person name="Lang E."/>
            <person name="Abt B."/>
            <person name="Kopitz M."/>
            <person name="Saunders E."/>
            <person name="Lapidus A."/>
            <person name="Lucas S."/>
            <person name="Glavina Del Rio T."/>
            <person name="Nolan M."/>
            <person name="Tice H."/>
            <person name="Copeland A."/>
            <person name="Cheng J.F."/>
            <person name="Chen F."/>
            <person name="Bruce D."/>
            <person name="Goodwin L."/>
            <person name="Pitluck S."/>
            <person name="Mavromatis K."/>
            <person name="Pati A."/>
            <person name="Mikhailova N."/>
            <person name="Chen A."/>
            <person name="Palaniappan K."/>
            <person name="Land M."/>
            <person name="Hauser L."/>
            <person name="Chang Y.J."/>
            <person name="Jeffries C.D."/>
            <person name="Detter J.C."/>
            <person name="Brettin T."/>
            <person name="Rohde M."/>
            <person name="Goker M."/>
            <person name="Bristow J."/>
            <person name="Markowitz V."/>
            <person name="Eisen J.A."/>
            <person name="Hugenholtz P."/>
            <person name="Kyrpides N.C."/>
            <person name="Klenk H.P."/>
        </authorList>
    </citation>
    <scope>NUCLEOTIDE SEQUENCE [LARGE SCALE GENOMIC DNA]</scope>
    <source>
        <strain evidence="3">DSM 14365 / CIP 107738 / JCM 11303 / AJ 13395 / SMP-2</strain>
    </source>
</reference>
<accession>D0LXF9</accession>
<dbReference type="HOGENOM" id="CLU_495003_0_0_7"/>
<dbReference type="AlphaFoldDB" id="D0LXF9"/>
<evidence type="ECO:0000313" key="3">
    <source>
        <dbReference type="Proteomes" id="UP000001880"/>
    </source>
</evidence>
<sequence length="550" mass="60924">MRGMSSSLPRLRLVLLSLIAASATVAGSARNAALAQDASATDGYDDAAGTADGAQGDEVDAMSEDAAFADDDLYGDLPPEEQLFDHEERLSYLEEAMDVVEKRATLDRLQFGLDYRLIFNAFVYKGANPDPLSDGSDISRTSGEIWSHQLRVPFLANITPNLRFTARLSMFKHFGDDDQALFFQDFQGSRVPRDTALRVEQAWLDWFATDYLSLSGGRLSYMGRNPPGELREHTGYRIPTWGLQMVDGEYDVVTATLQPLREVLPEFYLQGFYGSWFSDFDDPRGEFAFLSDGRPNGRIIGAIADLKVPKLPRSYLQIGYLGIPRFRALRVPIPDPLYNPDDDFTNAPPPFNGSLLFPSVLPDTLGGFHSLNFLAEVLDLPLGGDLSLDAFFGGTLIYTRANDEAIHYELPNPATGERVDVPVFVFVGQGSNAMGASLISGLRLGVPVAALPEPLRIGLEYNYGSRYSLSFAVPNEQFVSKWTVRGHAYEGYVIVPVYRDRMFLRTGFLFIDHDFWNGLLGLNPATNGGSSVPRRDMSISNFNVLLQVRL</sequence>
<dbReference type="EMBL" id="CP001804">
    <property type="protein sequence ID" value="ACY17714.1"/>
    <property type="molecule type" value="Genomic_DNA"/>
</dbReference>
<proteinExistence type="predicted"/>
<dbReference type="InterPro" id="IPR021803">
    <property type="entry name" value="DUF3373"/>
</dbReference>
<dbReference type="TCDB" id="1.B.60.1.9">
    <property type="family name" value="the omp50 porin (omp50 porin) family"/>
</dbReference>
<dbReference type="KEGG" id="hoh:Hoch_5229"/>
<dbReference type="Pfam" id="PF11853">
    <property type="entry name" value="DUF3373"/>
    <property type="match status" value="2"/>
</dbReference>
<evidence type="ECO:0000256" key="1">
    <source>
        <dbReference type="SAM" id="SignalP"/>
    </source>
</evidence>
<evidence type="ECO:0000313" key="2">
    <source>
        <dbReference type="EMBL" id="ACY17714.1"/>
    </source>
</evidence>
<name>D0LXF9_HALO1</name>
<gene>
    <name evidence="2" type="ordered locus">Hoch_5229</name>
</gene>
<feature type="chain" id="PRO_5003011004" evidence="1">
    <location>
        <begin position="27"/>
        <end position="550"/>
    </location>
</feature>